<name>A0A8T0ENI4_ARGBR</name>
<accession>A0A8T0ENI4</accession>
<sequence>MSKRPAGEPSDGAGGKRIHFADESIHGPEHLRLVRRMEEMEREMRSLRSQIAEKDALLVQYEEVIQVNDYIVIKDMENYPWRIHDLNEENKDLYRRIKEKAINTKDFGVQAEIPPLEAAPQVAPDAAPQAAPDAAADEAPQVAHDAAPLSPPEVPQAPQRRVVNLRQPGDNSLRRYTPHSLCSSKDNILCFQKLLTIHNELSNIG</sequence>
<protein>
    <submittedName>
        <fullName evidence="3">Uncharacterized protein</fullName>
    </submittedName>
</protein>
<dbReference type="EMBL" id="JABXBU010002072">
    <property type="protein sequence ID" value="KAF8777350.1"/>
    <property type="molecule type" value="Genomic_DNA"/>
</dbReference>
<reference evidence="3" key="1">
    <citation type="journal article" date="2020" name="bioRxiv">
        <title>Chromosome-level reference genome of the European wasp spider Argiope bruennichi: a resource for studies on range expansion and evolutionary adaptation.</title>
        <authorList>
            <person name="Sheffer M.M."/>
            <person name="Hoppe A."/>
            <person name="Krehenwinkel H."/>
            <person name="Uhl G."/>
            <person name="Kuss A.W."/>
            <person name="Jensen L."/>
            <person name="Jensen C."/>
            <person name="Gillespie R.G."/>
            <person name="Hoff K.J."/>
            <person name="Prost S."/>
        </authorList>
    </citation>
    <scope>NUCLEOTIDE SEQUENCE</scope>
</reference>
<dbReference type="AlphaFoldDB" id="A0A8T0ENI4"/>
<dbReference type="Proteomes" id="UP000807504">
    <property type="component" value="Unassembled WGS sequence"/>
</dbReference>
<evidence type="ECO:0000256" key="1">
    <source>
        <dbReference type="SAM" id="Coils"/>
    </source>
</evidence>
<feature type="region of interest" description="Disordered" evidence="2">
    <location>
        <begin position="121"/>
        <end position="161"/>
    </location>
</feature>
<organism evidence="3 4">
    <name type="scientific">Argiope bruennichi</name>
    <name type="common">Wasp spider</name>
    <name type="synonym">Aranea bruennichi</name>
    <dbReference type="NCBI Taxonomy" id="94029"/>
    <lineage>
        <taxon>Eukaryota</taxon>
        <taxon>Metazoa</taxon>
        <taxon>Ecdysozoa</taxon>
        <taxon>Arthropoda</taxon>
        <taxon>Chelicerata</taxon>
        <taxon>Arachnida</taxon>
        <taxon>Araneae</taxon>
        <taxon>Araneomorphae</taxon>
        <taxon>Entelegynae</taxon>
        <taxon>Araneoidea</taxon>
        <taxon>Araneidae</taxon>
        <taxon>Argiope</taxon>
    </lineage>
</organism>
<feature type="coiled-coil region" evidence="1">
    <location>
        <begin position="30"/>
        <end position="57"/>
    </location>
</feature>
<evidence type="ECO:0000256" key="2">
    <source>
        <dbReference type="SAM" id="MobiDB-lite"/>
    </source>
</evidence>
<proteinExistence type="predicted"/>
<evidence type="ECO:0000313" key="3">
    <source>
        <dbReference type="EMBL" id="KAF8777350.1"/>
    </source>
</evidence>
<comment type="caution">
    <text evidence="3">The sequence shown here is derived from an EMBL/GenBank/DDBJ whole genome shotgun (WGS) entry which is preliminary data.</text>
</comment>
<keyword evidence="4" id="KW-1185">Reference proteome</keyword>
<evidence type="ECO:0000313" key="4">
    <source>
        <dbReference type="Proteomes" id="UP000807504"/>
    </source>
</evidence>
<keyword evidence="1" id="KW-0175">Coiled coil</keyword>
<feature type="region of interest" description="Disordered" evidence="2">
    <location>
        <begin position="1"/>
        <end position="21"/>
    </location>
</feature>
<reference evidence="3" key="2">
    <citation type="submission" date="2020-06" db="EMBL/GenBank/DDBJ databases">
        <authorList>
            <person name="Sheffer M."/>
        </authorList>
    </citation>
    <scope>NUCLEOTIDE SEQUENCE</scope>
</reference>
<gene>
    <name evidence="3" type="ORF">HNY73_014219</name>
</gene>
<feature type="compositionally biased region" description="Low complexity" evidence="2">
    <location>
        <begin position="121"/>
        <end position="147"/>
    </location>
</feature>